<name>A0A3M7QRK4_BRAPC</name>
<dbReference type="EMBL" id="REGN01005278">
    <property type="protein sequence ID" value="RNA14016.1"/>
    <property type="molecule type" value="Genomic_DNA"/>
</dbReference>
<dbReference type="AlphaFoldDB" id="A0A3M7QRK4"/>
<sequence>MKYCNLKIFWRANQNRLKLFEKTDQIFLKEVMVEENIHLEIRLSLECGILIGFQYYNNSEFLSSKRKMIFIIKPKKIKISKIPVRSMQSLQNVDSISKKFLFVNETSNFCIKAV</sequence>
<evidence type="ECO:0000313" key="1">
    <source>
        <dbReference type="EMBL" id="RNA14016.1"/>
    </source>
</evidence>
<comment type="caution">
    <text evidence="1">The sequence shown here is derived from an EMBL/GenBank/DDBJ whole genome shotgun (WGS) entry which is preliminary data.</text>
</comment>
<gene>
    <name evidence="1" type="ORF">BpHYR1_035943</name>
</gene>
<proteinExistence type="predicted"/>
<dbReference type="Proteomes" id="UP000276133">
    <property type="component" value="Unassembled WGS sequence"/>
</dbReference>
<organism evidence="1 2">
    <name type="scientific">Brachionus plicatilis</name>
    <name type="common">Marine rotifer</name>
    <name type="synonym">Brachionus muelleri</name>
    <dbReference type="NCBI Taxonomy" id="10195"/>
    <lineage>
        <taxon>Eukaryota</taxon>
        <taxon>Metazoa</taxon>
        <taxon>Spiralia</taxon>
        <taxon>Gnathifera</taxon>
        <taxon>Rotifera</taxon>
        <taxon>Eurotatoria</taxon>
        <taxon>Monogononta</taxon>
        <taxon>Pseudotrocha</taxon>
        <taxon>Ploima</taxon>
        <taxon>Brachionidae</taxon>
        <taxon>Brachionus</taxon>
    </lineage>
</organism>
<reference evidence="1 2" key="1">
    <citation type="journal article" date="2018" name="Sci. Rep.">
        <title>Genomic signatures of local adaptation to the degree of environmental predictability in rotifers.</title>
        <authorList>
            <person name="Franch-Gras L."/>
            <person name="Hahn C."/>
            <person name="Garcia-Roger E.M."/>
            <person name="Carmona M.J."/>
            <person name="Serra M."/>
            <person name="Gomez A."/>
        </authorList>
    </citation>
    <scope>NUCLEOTIDE SEQUENCE [LARGE SCALE GENOMIC DNA]</scope>
    <source>
        <strain evidence="1">HYR1</strain>
    </source>
</reference>
<keyword evidence="2" id="KW-1185">Reference proteome</keyword>
<protein>
    <submittedName>
        <fullName evidence="1">Uncharacterized protein</fullName>
    </submittedName>
</protein>
<evidence type="ECO:0000313" key="2">
    <source>
        <dbReference type="Proteomes" id="UP000276133"/>
    </source>
</evidence>
<accession>A0A3M7QRK4</accession>